<dbReference type="EMBL" id="JH659427">
    <property type="protein sequence ID" value="EXK25059.1"/>
    <property type="molecule type" value="Genomic_DNA"/>
</dbReference>
<reference evidence="1" key="2">
    <citation type="submission" date="2012-05" db="EMBL/GenBank/DDBJ databases">
        <title>Annotation of the Genome Sequence of Fusarium oxysporum f. sp. melonis 26406.</title>
        <authorList>
            <consortium name="The Broad Institute Genomics Platform"/>
            <person name="Ma L.-J."/>
            <person name="Corby-Kistler H."/>
            <person name="Broz K."/>
            <person name="Gale L.R."/>
            <person name="Jonkers W."/>
            <person name="O'Donnell K."/>
            <person name="Ploetz R."/>
            <person name="Steinberg C."/>
            <person name="Schwartz D.C."/>
            <person name="VanEtten H."/>
            <person name="Zhou S."/>
            <person name="Young S.K."/>
            <person name="Zeng Q."/>
            <person name="Gargeya S."/>
            <person name="Fitzgerald M."/>
            <person name="Abouelleil A."/>
            <person name="Alvarado L."/>
            <person name="Chapman S.B."/>
            <person name="Gainer-Dewar J."/>
            <person name="Goldberg J."/>
            <person name="Griggs A."/>
            <person name="Gujja S."/>
            <person name="Hansen M."/>
            <person name="Howarth C."/>
            <person name="Imamovic A."/>
            <person name="Ireland A."/>
            <person name="Larimer J."/>
            <person name="McCowan C."/>
            <person name="Murphy C."/>
            <person name="Pearson M."/>
            <person name="Poon T.W."/>
            <person name="Priest M."/>
            <person name="Roberts A."/>
            <person name="Saif S."/>
            <person name="Shea T."/>
            <person name="Sykes S."/>
            <person name="Wortman J."/>
            <person name="Nusbaum C."/>
            <person name="Birren B."/>
        </authorList>
    </citation>
    <scope>NUCLEOTIDE SEQUENCE</scope>
    <source>
        <strain evidence="1">26406</strain>
    </source>
</reference>
<protein>
    <recommendedName>
        <fullName evidence="2">HAT C-terminal dimerisation domain-containing protein</fullName>
    </recommendedName>
</protein>
<dbReference type="VEuPathDB" id="FungiDB:FOMG_18247"/>
<dbReference type="HOGENOM" id="CLU_1261573_0_0_1"/>
<evidence type="ECO:0000313" key="1">
    <source>
        <dbReference type="EMBL" id="EXK25059.1"/>
    </source>
</evidence>
<dbReference type="Proteomes" id="UP000030703">
    <property type="component" value="Unassembled WGS sequence"/>
</dbReference>
<dbReference type="AlphaFoldDB" id="W9YZV8"/>
<accession>W9YZV8</accession>
<reference evidence="1" key="1">
    <citation type="submission" date="2012-04" db="EMBL/GenBank/DDBJ databases">
        <title>The Genome Sequence of Fusarium oxysporum melonis.</title>
        <authorList>
            <consortium name="The Broad Institute Genome Sequencing Platform"/>
            <person name="Ma L.-J."/>
            <person name="Gale L.R."/>
            <person name="Schwartz D.C."/>
            <person name="Zhou S."/>
            <person name="Corby-Kistler H."/>
            <person name="Young S.K."/>
            <person name="Zeng Q."/>
            <person name="Gargeya S."/>
            <person name="Fitzgerald M."/>
            <person name="Haas B."/>
            <person name="Abouelleil A."/>
            <person name="Alvarado L."/>
            <person name="Arachchi H.M."/>
            <person name="Berlin A."/>
            <person name="Brown A."/>
            <person name="Chapman S.B."/>
            <person name="Chen Z."/>
            <person name="Dunbar C."/>
            <person name="Freedman E."/>
            <person name="Gearin G."/>
            <person name="Goldberg J."/>
            <person name="Griggs A."/>
            <person name="Gujja S."/>
            <person name="Heiman D."/>
            <person name="Howarth C."/>
            <person name="Larson L."/>
            <person name="Lui A."/>
            <person name="MacDonald P.J.P."/>
            <person name="Montmayeur A."/>
            <person name="Murphy C."/>
            <person name="Neiman D."/>
            <person name="Pearson M."/>
            <person name="Priest M."/>
            <person name="Roberts A."/>
            <person name="Saif S."/>
            <person name="Shea T."/>
            <person name="Shenoy N."/>
            <person name="Sisk P."/>
            <person name="Stolte C."/>
            <person name="Sykes S."/>
            <person name="Wortman J."/>
            <person name="Nusbaum C."/>
            <person name="Birren B."/>
        </authorList>
    </citation>
    <scope>NUCLEOTIDE SEQUENCE</scope>
    <source>
        <strain evidence="1">26406</strain>
    </source>
</reference>
<sequence length="219" mass="25268">MLFVHDTQALEDLDRMTLTSGQKEGRLQDDDPDKNYPGTLDVVLDNCTRWLSQYYMIERAIKLRGYLEELVDITIQTNRKLARSRSKVEKSRSSLPSCLEEDNLLTDADWEALIVRLRKGGAEAQYGMVWQVAIAYEFLLSTLERAKTESADRPESSYLSACINFAWAKLNKYYTKLDETPIYYAATILHPGIQWAFLTRAYSGREGWINKARHLIQTL</sequence>
<name>W9YZV8_FUSOX</name>
<gene>
    <name evidence="1" type="ORF">FOMG_18247</name>
</gene>
<organism evidence="1">
    <name type="scientific">Fusarium oxysporum f. sp. melonis 26406</name>
    <dbReference type="NCBI Taxonomy" id="1089452"/>
    <lineage>
        <taxon>Eukaryota</taxon>
        <taxon>Fungi</taxon>
        <taxon>Dikarya</taxon>
        <taxon>Ascomycota</taxon>
        <taxon>Pezizomycotina</taxon>
        <taxon>Sordariomycetes</taxon>
        <taxon>Hypocreomycetidae</taxon>
        <taxon>Hypocreales</taxon>
        <taxon>Nectriaceae</taxon>
        <taxon>Fusarium</taxon>
        <taxon>Fusarium oxysporum species complex</taxon>
    </lineage>
</organism>
<dbReference type="InterPro" id="IPR012337">
    <property type="entry name" value="RNaseH-like_sf"/>
</dbReference>
<evidence type="ECO:0008006" key="2">
    <source>
        <dbReference type="Google" id="ProtNLM"/>
    </source>
</evidence>
<dbReference type="SUPFAM" id="SSF53098">
    <property type="entry name" value="Ribonuclease H-like"/>
    <property type="match status" value="1"/>
</dbReference>
<dbReference type="OrthoDB" id="5062037at2759"/>
<proteinExistence type="predicted"/>